<organism evidence="1 2">
    <name type="scientific">Tubulinosema ratisbonensis</name>
    <dbReference type="NCBI Taxonomy" id="291195"/>
    <lineage>
        <taxon>Eukaryota</taxon>
        <taxon>Fungi</taxon>
        <taxon>Fungi incertae sedis</taxon>
        <taxon>Microsporidia</taxon>
        <taxon>Tubulinosematoidea</taxon>
        <taxon>Tubulinosematidae</taxon>
        <taxon>Tubulinosema</taxon>
    </lineage>
</organism>
<evidence type="ECO:0000313" key="1">
    <source>
        <dbReference type="EMBL" id="RVD90603.1"/>
    </source>
</evidence>
<evidence type="ECO:0000313" key="2">
    <source>
        <dbReference type="Proteomes" id="UP000282876"/>
    </source>
</evidence>
<dbReference type="AlphaFoldDB" id="A0A437AHE8"/>
<comment type="caution">
    <text evidence="1">The sequence shown here is derived from an EMBL/GenBank/DDBJ whole genome shotgun (WGS) entry which is preliminary data.</text>
</comment>
<dbReference type="VEuPathDB" id="MicrosporidiaDB:TUBRATIS_29690"/>
<gene>
    <name evidence="1" type="ORF">TUBRATIS_29690</name>
</gene>
<sequence length="169" mass="20734">MRRQWHELRKELIQIYIKKLNTIKKLKTIYFDESISDDKSFIDIKKLTMLFRINNKTCEIFSRLATKKCFYKYLQIYLSNNMREYNESAKFIYFSMLYNSLPNDESVYLHYYCITKDDTFLNNIKTYKYMSAKKKAHLLSFREFIYTERFFVDVCVINQIFYNSLIDSE</sequence>
<protein>
    <submittedName>
        <fullName evidence="1">Uncharacterized protein</fullName>
    </submittedName>
</protein>
<dbReference type="Proteomes" id="UP000282876">
    <property type="component" value="Unassembled WGS sequence"/>
</dbReference>
<reference evidence="1 2" key="1">
    <citation type="submission" date="2018-10" db="EMBL/GenBank/DDBJ databases">
        <title>Draft genome sequence of the microsporidian Tubulinosema ratisbonensis.</title>
        <authorList>
            <person name="Polonais V."/>
            <person name="Peyretaillade E."/>
            <person name="Niehus S."/>
            <person name="Wawrzyniak I."/>
            <person name="Franchet A."/>
            <person name="Gaspin C."/>
            <person name="Reichstadt M."/>
            <person name="Belser C."/>
            <person name="Labadie K."/>
            <person name="Delbac F."/>
            <person name="Ferrandon D."/>
        </authorList>
    </citation>
    <scope>NUCLEOTIDE SEQUENCE [LARGE SCALE GENOMIC DNA]</scope>
    <source>
        <strain evidence="1 2">Franzen</strain>
    </source>
</reference>
<keyword evidence="2" id="KW-1185">Reference proteome</keyword>
<name>A0A437AHE8_9MICR</name>
<accession>A0A437AHE8</accession>
<dbReference type="EMBL" id="RCSS01000832">
    <property type="protein sequence ID" value="RVD90603.1"/>
    <property type="molecule type" value="Genomic_DNA"/>
</dbReference>
<proteinExistence type="predicted"/>